<proteinExistence type="predicted"/>
<accession>A0ABR4CZW9</accession>
<name>A0ABR4CZW9_9HELO</name>
<keyword evidence="1" id="KW-0812">Transmembrane</keyword>
<evidence type="ECO:0000313" key="2">
    <source>
        <dbReference type="EMBL" id="KAL2075416.1"/>
    </source>
</evidence>
<gene>
    <name evidence="2" type="ORF">VTL71DRAFT_359</name>
</gene>
<sequence length="120" mass="12972">MTRVRGKILSRTLAQDRSGLRGDAPLALRGPLPWRPIINKVEYLSSPGRLISARGQRYIQDGKSNYLEGAMLLGLYIIIALAFLVYPDDATGDNPNAGEPGDKVNLVARSFWSAAAAAGF</sequence>
<keyword evidence="3" id="KW-1185">Reference proteome</keyword>
<keyword evidence="1" id="KW-1133">Transmembrane helix</keyword>
<evidence type="ECO:0000313" key="3">
    <source>
        <dbReference type="Proteomes" id="UP001595075"/>
    </source>
</evidence>
<protein>
    <submittedName>
        <fullName evidence="2">Uncharacterized protein</fullName>
    </submittedName>
</protein>
<dbReference type="EMBL" id="JAZHXI010000001">
    <property type="protein sequence ID" value="KAL2075416.1"/>
    <property type="molecule type" value="Genomic_DNA"/>
</dbReference>
<organism evidence="2 3">
    <name type="scientific">Oculimacula yallundae</name>
    <dbReference type="NCBI Taxonomy" id="86028"/>
    <lineage>
        <taxon>Eukaryota</taxon>
        <taxon>Fungi</taxon>
        <taxon>Dikarya</taxon>
        <taxon>Ascomycota</taxon>
        <taxon>Pezizomycotina</taxon>
        <taxon>Leotiomycetes</taxon>
        <taxon>Helotiales</taxon>
        <taxon>Ploettnerulaceae</taxon>
        <taxon>Oculimacula</taxon>
    </lineage>
</organism>
<reference evidence="2 3" key="1">
    <citation type="journal article" date="2024" name="Commun. Biol.">
        <title>Comparative genomic analysis of thermophilic fungi reveals convergent evolutionary adaptations and gene losses.</title>
        <authorList>
            <person name="Steindorff A.S."/>
            <person name="Aguilar-Pontes M.V."/>
            <person name="Robinson A.J."/>
            <person name="Andreopoulos B."/>
            <person name="LaButti K."/>
            <person name="Kuo A."/>
            <person name="Mondo S."/>
            <person name="Riley R."/>
            <person name="Otillar R."/>
            <person name="Haridas S."/>
            <person name="Lipzen A."/>
            <person name="Grimwood J."/>
            <person name="Schmutz J."/>
            <person name="Clum A."/>
            <person name="Reid I.D."/>
            <person name="Moisan M.C."/>
            <person name="Butler G."/>
            <person name="Nguyen T.T.M."/>
            <person name="Dewar K."/>
            <person name="Conant G."/>
            <person name="Drula E."/>
            <person name="Henrissat B."/>
            <person name="Hansel C."/>
            <person name="Singer S."/>
            <person name="Hutchinson M.I."/>
            <person name="de Vries R.P."/>
            <person name="Natvig D.O."/>
            <person name="Powell A.J."/>
            <person name="Tsang A."/>
            <person name="Grigoriev I.V."/>
        </authorList>
    </citation>
    <scope>NUCLEOTIDE SEQUENCE [LARGE SCALE GENOMIC DNA]</scope>
    <source>
        <strain evidence="2 3">CBS 494.80</strain>
    </source>
</reference>
<dbReference type="Proteomes" id="UP001595075">
    <property type="component" value="Unassembled WGS sequence"/>
</dbReference>
<feature type="transmembrane region" description="Helical" evidence="1">
    <location>
        <begin position="66"/>
        <end position="86"/>
    </location>
</feature>
<keyword evidence="1" id="KW-0472">Membrane</keyword>
<evidence type="ECO:0000256" key="1">
    <source>
        <dbReference type="SAM" id="Phobius"/>
    </source>
</evidence>
<comment type="caution">
    <text evidence="2">The sequence shown here is derived from an EMBL/GenBank/DDBJ whole genome shotgun (WGS) entry which is preliminary data.</text>
</comment>